<dbReference type="GO" id="GO:0016887">
    <property type="term" value="F:ATP hydrolysis activity"/>
    <property type="evidence" value="ECO:0007669"/>
    <property type="project" value="InterPro"/>
</dbReference>
<keyword evidence="2" id="KW-1133">Transmembrane helix</keyword>
<evidence type="ECO:0000256" key="1">
    <source>
        <dbReference type="ARBA" id="ARBA00006235"/>
    </source>
</evidence>
<dbReference type="SUPFAM" id="SSF52540">
    <property type="entry name" value="P-loop containing nucleoside triphosphate hydrolases"/>
    <property type="match status" value="1"/>
</dbReference>
<dbReference type="GO" id="GO:0012505">
    <property type="term" value="C:endomembrane system"/>
    <property type="evidence" value="ECO:0007669"/>
    <property type="project" value="UniProtKB-ARBA"/>
</dbReference>
<dbReference type="OMA" id="LTNITEC"/>
<keyword evidence="2" id="KW-0472">Membrane</keyword>
<dbReference type="RefSeq" id="XP_047737927.1">
    <property type="nucleotide sequence ID" value="XM_047881971.1"/>
</dbReference>
<dbReference type="Proteomes" id="UP000694843">
    <property type="component" value="Unplaced"/>
</dbReference>
<dbReference type="InterPro" id="IPR027417">
    <property type="entry name" value="P-loop_NTPase"/>
</dbReference>
<gene>
    <name evidence="4" type="primary">LOC125178378</name>
</gene>
<dbReference type="GO" id="GO:0005524">
    <property type="term" value="F:ATP binding"/>
    <property type="evidence" value="ECO:0007669"/>
    <property type="project" value="InterPro"/>
</dbReference>
<dbReference type="OrthoDB" id="19623at2759"/>
<comment type="similarity">
    <text evidence="1">Belongs to the ClpA/ClpB family. Torsin subfamily.</text>
</comment>
<keyword evidence="3" id="KW-1185">Reference proteome</keyword>
<dbReference type="PANTHER" id="PTHR10760:SF2">
    <property type="entry name" value="LD13476P-RELATED"/>
    <property type="match status" value="1"/>
</dbReference>
<sequence length="415" mass="46573">MSISEPQGSVVSNVKDKNLEKVCSLVRGRSRSSSRCRVLPGRRLTDNITRSVSALECDGKDDIIEPLRKRIKYEVTDSPTKMMPASTSSLSVRICSFFFSMLCFIAALMAVLLLIIFLLSFSFLWMQSRCEFLHHLKYDLEAIRHSYDDAIISQPLAINEIMSILSSFHSEAFEEPRVVWFVGWTGVGKSKSLRLLEHLVKVQSSVHYLIPTLLPTGDEAQEKFIAQTVSELNSCLRNIVIVDGWDEKEDERVISFVSGLLARVKEEAKEMPYLNQLLVIIAGTRGGNVLNREYLSLRTTGQKRSEITLQVLSEVLSQTQEYKNIETLGSATVVPYLPLEVEHVTECVRRELMSAVENNPYIITNEGKGFHEGAHESIVRGVLEHLPFVPSKNPLLSSTGCKKVFPLLKLVLGGV</sequence>
<proteinExistence type="inferred from homology"/>
<evidence type="ECO:0000313" key="3">
    <source>
        <dbReference type="Proteomes" id="UP000694843"/>
    </source>
</evidence>
<dbReference type="InterPro" id="IPR010448">
    <property type="entry name" value="Torsin"/>
</dbReference>
<evidence type="ECO:0000313" key="4">
    <source>
        <dbReference type="RefSeq" id="XP_047737927.1"/>
    </source>
</evidence>
<accession>A0A979FMH3</accession>
<dbReference type="PANTHER" id="PTHR10760">
    <property type="entry name" value="TORSIN"/>
    <property type="match status" value="1"/>
</dbReference>
<name>A0A979FMH3_HYAAZ</name>
<dbReference type="AlphaFoldDB" id="A0A979FMH3"/>
<evidence type="ECO:0000256" key="2">
    <source>
        <dbReference type="SAM" id="Phobius"/>
    </source>
</evidence>
<dbReference type="GeneID" id="125178378"/>
<organism evidence="3 4">
    <name type="scientific">Hyalella azteca</name>
    <name type="common">Amphipod</name>
    <dbReference type="NCBI Taxonomy" id="294128"/>
    <lineage>
        <taxon>Eukaryota</taxon>
        <taxon>Metazoa</taxon>
        <taxon>Ecdysozoa</taxon>
        <taxon>Arthropoda</taxon>
        <taxon>Crustacea</taxon>
        <taxon>Multicrustacea</taxon>
        <taxon>Malacostraca</taxon>
        <taxon>Eumalacostraca</taxon>
        <taxon>Peracarida</taxon>
        <taxon>Amphipoda</taxon>
        <taxon>Senticaudata</taxon>
        <taxon>Talitrida</taxon>
        <taxon>Talitroidea</taxon>
        <taxon>Hyalellidae</taxon>
        <taxon>Hyalella</taxon>
    </lineage>
</organism>
<dbReference type="GO" id="GO:0005737">
    <property type="term" value="C:cytoplasm"/>
    <property type="evidence" value="ECO:0007669"/>
    <property type="project" value="UniProtKB-ARBA"/>
</dbReference>
<keyword evidence="2" id="KW-0812">Transmembrane</keyword>
<reference evidence="4" key="1">
    <citation type="submission" date="2025-08" db="UniProtKB">
        <authorList>
            <consortium name="RefSeq"/>
        </authorList>
    </citation>
    <scope>IDENTIFICATION</scope>
    <source>
        <tissue evidence="4">Whole organism</tissue>
    </source>
</reference>
<dbReference type="KEGG" id="hazt:125178378"/>
<feature type="transmembrane region" description="Helical" evidence="2">
    <location>
        <begin position="97"/>
        <end position="126"/>
    </location>
</feature>
<protein>
    <submittedName>
        <fullName evidence="4">Torsin-1A-like</fullName>
    </submittedName>
</protein>